<dbReference type="Pfam" id="PF00307">
    <property type="entry name" value="CH"/>
    <property type="match status" value="1"/>
</dbReference>
<feature type="region of interest" description="Disordered" evidence="1">
    <location>
        <begin position="231"/>
        <end position="251"/>
    </location>
</feature>
<feature type="compositionally biased region" description="Basic and acidic residues" evidence="1">
    <location>
        <begin position="446"/>
        <end position="467"/>
    </location>
</feature>
<feature type="compositionally biased region" description="Polar residues" evidence="1">
    <location>
        <begin position="956"/>
        <end position="967"/>
    </location>
</feature>
<dbReference type="SUPFAM" id="SSF47576">
    <property type="entry name" value="Calponin-homology domain, CH-domain"/>
    <property type="match status" value="1"/>
</dbReference>
<dbReference type="EMBL" id="AP029266">
    <property type="protein sequence ID" value="BFG02576.1"/>
    <property type="molecule type" value="Genomic_DNA"/>
</dbReference>
<keyword evidence="4" id="KW-1185">Reference proteome</keyword>
<feature type="region of interest" description="Disordered" evidence="1">
    <location>
        <begin position="948"/>
        <end position="968"/>
    </location>
</feature>
<dbReference type="InterPro" id="IPR036872">
    <property type="entry name" value="CH_dom_sf"/>
</dbReference>
<evidence type="ECO:0000313" key="4">
    <source>
        <dbReference type="Proteomes" id="UP001500889"/>
    </source>
</evidence>
<evidence type="ECO:0000313" key="3">
    <source>
        <dbReference type="EMBL" id="BFG02576.1"/>
    </source>
</evidence>
<dbReference type="InterPro" id="IPR027328">
    <property type="entry name" value="MAPRE"/>
</dbReference>
<accession>A0AAU9G4Y9</accession>
<dbReference type="PANTHER" id="PTHR10623">
    <property type="entry name" value="MICROTUBULE-ASSOCIATED PROTEIN RP/EB FAMILY MEMBER"/>
    <property type="match status" value="1"/>
</dbReference>
<dbReference type="Gene3D" id="1.10.418.10">
    <property type="entry name" value="Calponin-like domain"/>
    <property type="match status" value="1"/>
</dbReference>
<sequence>MERPNKKKKAKGNTKWNNSTQPKEQNSDKKSTPEKPPVWRSNLKAKPIEGLQVVGVAERSSLKGWVTSVLGDGVTQADMELRSGVVFCQLIAQIYPGSIATSNIKLKAKMVHERAHNITLLKKALKQQETGMKEAEVTKRLSGSSNDLFEFLKYLQDMHVATVPPRPPVVAAAPAKKQPLKSKKRPLARIAPKKKTQVKKETKMETPTACDLSATVDSVQSCSSSTLTYAMPQEEEEAVPASKPEEQTPKPGVSMLQKLFDRQEFKRALADHLSVLDETDSDNEEFEYNRERIDRIGQGFFDIIYHFGHVMRDEIKASGGARTEKDIVLEILGDIRRMRIDVKELNRDGTTKSLYELKRTFISSFQEFVDIYQISADITTVPEVMTVERMPVHRHPRFKFNRRTRHWFPEYHPETMLNGKSLEHLPMLAKGQTLQEMLQQWNKSHGIKEDTEAKKEPQPEAKVKEEPQPEPVETGQEMPKMVPEATSWPFEEFPQFGVAQKEERELNPCEMEEQETGQQMPKMVPAAISWTFDEFPQLEVAQNELEKDIPKMEHEELKEVELEMMPEAISWPFEEFPQFGVAQNEERELNPCEMEEQATGQKMPKMLPAAISWTFDEFPQLEVAQNEERDMNQSQKDLKKKIPKTEHEELKEVELEMLPEAISWPFEEFPQVGVAQKEEREMTQIQKELKTEVPKEHEELKEAELESLRFEDPQFYVARVDERKKFQFRKELKRKIPRMELEELKPEAMSMRFEDPQFYVARVDEREQFQFQKELKRKIPKMELEELKEVEPEIMPEAMSLRFEDPQFSVARVEEVPKMEPEELKEVEEVFKMEPEELKEVEPEASPVAFDEPQSEQIFPTAETAAHSGNESLTFGFFENDELVSLLETAAGQRPATPEMAQNLFMSQPAKTPDCGRMVARKMPRPTEVKAATARALMSLLGDDGTLVRKNPVAPQETSSLAPTSPERNAVTEQFVWKTPLPTMMTLRAAVNFLIDFPEEDVDRLMMVVPMDESQIEEQLSTYEQLESSPDLQQLEPPESQPPTD</sequence>
<evidence type="ECO:0000256" key="1">
    <source>
        <dbReference type="SAM" id="MobiDB-lite"/>
    </source>
</evidence>
<protein>
    <submittedName>
        <fullName evidence="3">Titin-like</fullName>
    </submittedName>
</protein>
<feature type="region of interest" description="Disordered" evidence="1">
    <location>
        <begin position="1018"/>
        <end position="1045"/>
    </location>
</feature>
<dbReference type="Proteomes" id="UP001500889">
    <property type="component" value="Chromosome A"/>
</dbReference>
<feature type="compositionally biased region" description="Basic residues" evidence="1">
    <location>
        <begin position="1"/>
        <end position="12"/>
    </location>
</feature>
<dbReference type="GO" id="GO:0008017">
    <property type="term" value="F:microtubule binding"/>
    <property type="evidence" value="ECO:0007669"/>
    <property type="project" value="InterPro"/>
</dbReference>
<dbReference type="PROSITE" id="PS50021">
    <property type="entry name" value="CH"/>
    <property type="match status" value="1"/>
</dbReference>
<gene>
    <name evidence="3" type="ORF">DMAD_02054</name>
</gene>
<organism evidence="3 4">
    <name type="scientific">Drosophila madeirensis</name>
    <name type="common">Fruit fly</name>
    <dbReference type="NCBI Taxonomy" id="30013"/>
    <lineage>
        <taxon>Eukaryota</taxon>
        <taxon>Metazoa</taxon>
        <taxon>Ecdysozoa</taxon>
        <taxon>Arthropoda</taxon>
        <taxon>Hexapoda</taxon>
        <taxon>Insecta</taxon>
        <taxon>Pterygota</taxon>
        <taxon>Neoptera</taxon>
        <taxon>Endopterygota</taxon>
        <taxon>Diptera</taxon>
        <taxon>Brachycera</taxon>
        <taxon>Muscomorpha</taxon>
        <taxon>Ephydroidea</taxon>
        <taxon>Drosophilidae</taxon>
        <taxon>Drosophila</taxon>
        <taxon>Sophophora</taxon>
    </lineage>
</organism>
<feature type="region of interest" description="Disordered" evidence="1">
    <location>
        <begin position="446"/>
        <end position="476"/>
    </location>
</feature>
<dbReference type="AlphaFoldDB" id="A0AAU9G4Y9"/>
<reference evidence="3 4" key="1">
    <citation type="submission" date="2024-02" db="EMBL/GenBank/DDBJ databases">
        <title>A chromosome-level genome assembly of Drosophila madeirensis, a fruit fly species endemic to Madeira island.</title>
        <authorList>
            <person name="Tomihara K."/>
            <person name="Llopart A."/>
            <person name="Yamamoto D."/>
        </authorList>
    </citation>
    <scope>NUCLEOTIDE SEQUENCE [LARGE SCALE GENOMIC DNA]</scope>
    <source>
        <strain evidence="3 4">RF1</strain>
    </source>
</reference>
<feature type="region of interest" description="Disordered" evidence="1">
    <location>
        <begin position="1"/>
        <end position="43"/>
    </location>
</feature>
<dbReference type="InterPro" id="IPR001715">
    <property type="entry name" value="CH_dom"/>
</dbReference>
<name>A0AAU9G4Y9_DROMD</name>
<proteinExistence type="predicted"/>
<feature type="domain" description="Calponin-homology (CH)" evidence="2">
    <location>
        <begin position="56"/>
        <end position="160"/>
    </location>
</feature>
<feature type="compositionally biased region" description="Polar residues" evidence="1">
    <location>
        <begin position="1018"/>
        <end position="1028"/>
    </location>
</feature>
<evidence type="ECO:0000259" key="2">
    <source>
        <dbReference type="PROSITE" id="PS50021"/>
    </source>
</evidence>
<dbReference type="CDD" id="cd00014">
    <property type="entry name" value="CH_SF"/>
    <property type="match status" value="1"/>
</dbReference>